<dbReference type="SUPFAM" id="SSF51120">
    <property type="entry name" value="beta-Roll"/>
    <property type="match status" value="2"/>
</dbReference>
<dbReference type="Gene3D" id="2.150.10.10">
    <property type="entry name" value="Serralysin-like metalloprotease, C-terminal"/>
    <property type="match status" value="3"/>
</dbReference>
<dbReference type="PANTHER" id="PTHR38340:SF1">
    <property type="entry name" value="S-LAYER PROTEIN"/>
    <property type="match status" value="1"/>
</dbReference>
<dbReference type="Proteomes" id="UP001163152">
    <property type="component" value="Chromosome"/>
</dbReference>
<dbReference type="InterPro" id="IPR011049">
    <property type="entry name" value="Serralysin-like_metalloprot_C"/>
</dbReference>
<dbReference type="GO" id="GO:0005509">
    <property type="term" value="F:calcium ion binding"/>
    <property type="evidence" value="ECO:0007669"/>
    <property type="project" value="InterPro"/>
</dbReference>
<dbReference type="PROSITE" id="PS00330">
    <property type="entry name" value="HEMOLYSIN_CALCIUM"/>
    <property type="match status" value="1"/>
</dbReference>
<evidence type="ECO:0000256" key="3">
    <source>
        <dbReference type="SAM" id="MobiDB-lite"/>
    </source>
</evidence>
<keyword evidence="5" id="KW-1185">Reference proteome</keyword>
<organism evidence="4 5">
    <name type="scientific">Thermocoleostomius sinensis A174</name>
    <dbReference type="NCBI Taxonomy" id="2016057"/>
    <lineage>
        <taxon>Bacteria</taxon>
        <taxon>Bacillati</taxon>
        <taxon>Cyanobacteriota</taxon>
        <taxon>Cyanophyceae</taxon>
        <taxon>Oculatellales</taxon>
        <taxon>Oculatellaceae</taxon>
        <taxon>Thermocoleostomius</taxon>
    </lineage>
</organism>
<protein>
    <submittedName>
        <fullName evidence="4">Calcium-binding protein</fullName>
    </submittedName>
</protein>
<feature type="region of interest" description="Disordered" evidence="3">
    <location>
        <begin position="38"/>
        <end position="102"/>
    </location>
</feature>
<dbReference type="PRINTS" id="PR00313">
    <property type="entry name" value="CABNDNGRPT"/>
</dbReference>
<gene>
    <name evidence="4" type="ORF">OXH18_24255</name>
</gene>
<dbReference type="GO" id="GO:0005576">
    <property type="term" value="C:extracellular region"/>
    <property type="evidence" value="ECO:0007669"/>
    <property type="project" value="UniProtKB-SubCell"/>
</dbReference>
<dbReference type="RefSeq" id="WP_268610111.1">
    <property type="nucleotide sequence ID" value="NZ_CP113797.1"/>
</dbReference>
<name>A0A9E9C8F0_9CYAN</name>
<dbReference type="InterPro" id="IPR001343">
    <property type="entry name" value="Hemolysn_Ca-bd"/>
</dbReference>
<dbReference type="InterPro" id="IPR018511">
    <property type="entry name" value="Hemolysin-typ_Ca-bd_CS"/>
</dbReference>
<evidence type="ECO:0000256" key="1">
    <source>
        <dbReference type="ARBA" id="ARBA00004613"/>
    </source>
</evidence>
<dbReference type="AlphaFoldDB" id="A0A9E9C8F0"/>
<dbReference type="EMBL" id="CP113797">
    <property type="protein sequence ID" value="WAL60243.1"/>
    <property type="molecule type" value="Genomic_DNA"/>
</dbReference>
<reference evidence="4" key="1">
    <citation type="submission" date="2022-12" db="EMBL/GenBank/DDBJ databases">
        <title>Polyphasic identification of a Novel Hot-Spring Cyanobacterium Ocullathermofonsia sinensis gen nov. sp. nov. and Genomic Insights on its Adaptations to the Thermal Habitat.</title>
        <authorList>
            <person name="Daroch M."/>
            <person name="Tang J."/>
            <person name="Jiang Y."/>
        </authorList>
    </citation>
    <scope>NUCLEOTIDE SEQUENCE</scope>
    <source>
        <strain evidence="4">PKUAC-SCTA174</strain>
    </source>
</reference>
<dbReference type="InterPro" id="IPR050557">
    <property type="entry name" value="RTX_toxin/Mannuronan_C5-epim"/>
</dbReference>
<evidence type="ECO:0000313" key="4">
    <source>
        <dbReference type="EMBL" id="WAL60243.1"/>
    </source>
</evidence>
<evidence type="ECO:0000313" key="5">
    <source>
        <dbReference type="Proteomes" id="UP001163152"/>
    </source>
</evidence>
<sequence length="412" mass="42326">MVRKQLGTEEHDLWSGTDGANRFVALAGNDRCFGRGGNDVISGGAGDDTIDGDAGDDRIKGDSGNDTLNGNAGNDRISGGAGDDHLRGGSGNDTLKGGAGNDFMAGDTGDDVMIGGTGNDVLDWDDGDGSDTMLGGLGRDTIEVDGSVTRGDHFVLGRNAAGRAFFERVSLDGQLIGQFTLTVSTSEIFDVSGDGGNDTFIINDLTGTGVELVQFSGDDGDDLADGRHSSTPLQLDGGSGNDTLIGGVGTMLAATGATLGDTLTGGIGHDQFTFATNPFTGALPGQNVNQPAVITDYEIGIDRIAFDRQAFGLNRLEFQQGNVTQFTGNQNLLVLEGTFANAGEAAQAIANNDAITANRGVFVYFNRTLGISRVVFSQDLANGGPISVVANLANSTNSGNQALFSANDFSLV</sequence>
<evidence type="ECO:0000256" key="2">
    <source>
        <dbReference type="ARBA" id="ARBA00022525"/>
    </source>
</evidence>
<proteinExistence type="predicted"/>
<accession>A0A9E9C8F0</accession>
<dbReference type="KEGG" id="tsin:OXH18_24255"/>
<keyword evidence="2" id="KW-0964">Secreted</keyword>
<comment type="subcellular location">
    <subcellularLocation>
        <location evidence="1">Secreted</location>
    </subcellularLocation>
</comment>
<dbReference type="Pfam" id="PF00353">
    <property type="entry name" value="HemolysinCabind"/>
    <property type="match status" value="4"/>
</dbReference>
<dbReference type="PANTHER" id="PTHR38340">
    <property type="entry name" value="S-LAYER PROTEIN"/>
    <property type="match status" value="1"/>
</dbReference>